<name>A0ABW9XKN9_9BACL</name>
<evidence type="ECO:0000256" key="1">
    <source>
        <dbReference type="SAM" id="Phobius"/>
    </source>
</evidence>
<feature type="transmembrane region" description="Helical" evidence="1">
    <location>
        <begin position="189"/>
        <end position="208"/>
    </location>
</feature>
<keyword evidence="1" id="KW-0472">Membrane</keyword>
<dbReference type="Proteomes" id="UP000665561">
    <property type="component" value="Unassembled WGS sequence"/>
</dbReference>
<accession>A0ABW9XKN9</accession>
<keyword evidence="3" id="KW-1185">Reference proteome</keyword>
<organism evidence="2 3">
    <name type="scientific">Paenibacillus glycinis</name>
    <dbReference type="NCBI Taxonomy" id="2697035"/>
    <lineage>
        <taxon>Bacteria</taxon>
        <taxon>Bacillati</taxon>
        <taxon>Bacillota</taxon>
        <taxon>Bacilli</taxon>
        <taxon>Bacillales</taxon>
        <taxon>Paenibacillaceae</taxon>
        <taxon>Paenibacillus</taxon>
    </lineage>
</organism>
<protein>
    <submittedName>
        <fullName evidence="2">Uncharacterized protein</fullName>
    </submittedName>
</protein>
<feature type="transmembrane region" description="Helical" evidence="1">
    <location>
        <begin position="154"/>
        <end position="174"/>
    </location>
</feature>
<evidence type="ECO:0000313" key="3">
    <source>
        <dbReference type="Proteomes" id="UP000665561"/>
    </source>
</evidence>
<feature type="transmembrane region" description="Helical" evidence="1">
    <location>
        <begin position="12"/>
        <end position="35"/>
    </location>
</feature>
<keyword evidence="1" id="KW-0812">Transmembrane</keyword>
<keyword evidence="1" id="KW-1133">Transmembrane helix</keyword>
<gene>
    <name evidence="2" type="ORF">GT019_04730</name>
</gene>
<feature type="transmembrane region" description="Helical" evidence="1">
    <location>
        <begin position="295"/>
        <end position="319"/>
    </location>
</feature>
<feature type="transmembrane region" description="Helical" evidence="1">
    <location>
        <begin position="112"/>
        <end position="133"/>
    </location>
</feature>
<dbReference type="EMBL" id="JAAAMV010000002">
    <property type="protein sequence ID" value="NBD23168.1"/>
    <property type="molecule type" value="Genomic_DNA"/>
</dbReference>
<comment type="caution">
    <text evidence="2">The sequence shown here is derived from an EMBL/GenBank/DDBJ whole genome shotgun (WGS) entry which is preliminary data.</text>
</comment>
<evidence type="ECO:0000313" key="2">
    <source>
        <dbReference type="EMBL" id="NBD23168.1"/>
    </source>
</evidence>
<feature type="transmembrane region" description="Helical" evidence="1">
    <location>
        <begin position="268"/>
        <end position="289"/>
    </location>
</feature>
<reference evidence="2 3" key="1">
    <citation type="submission" date="2020-01" db="EMBL/GenBank/DDBJ databases">
        <title>Paenibacillus soybeanensis sp. nov. isolated from the nodules of soybean (Glycine max(L.) Merr).</title>
        <authorList>
            <person name="Wang H."/>
        </authorList>
    </citation>
    <scope>NUCLEOTIDE SEQUENCE [LARGE SCALE GENOMIC DNA]</scope>
    <source>
        <strain evidence="2 3">T1</strain>
    </source>
</reference>
<proteinExistence type="predicted"/>
<sequence>MAQLRLAPLPRTIGLTGFAGLLGILALLLALPGLLVHANLSKPAAKELVIALDRELFGKELTKRDLSDADVMKAELNRILAGVQEGAKPPVSDDALRQAADLGEHASAGQGVLWIAALVLMGCFFMIVSLRVTGRPFGLLVNERNLISLSRFQTVLWTLVLLSAYYTAASLRIYGLQDIEEALNIAMDWHLWALMGISFTSLVATPLIHTTKQAKTIDPDEAGKLQPADVEGSDGILFANSSFADASWTDMFEGEEVKNARYVDLAKLQMFFFTVIAALSYAALLLQMFNTRAPGGIATFPAVSEGLLALLGISHAGYLTSKTIDRTKSTAQT</sequence>
<dbReference type="RefSeq" id="WP_161741602.1">
    <property type="nucleotide sequence ID" value="NZ_JAAAMV010000002.1"/>
</dbReference>